<sequence>MNLAERDSWIAYVGWADNNGSIWGQYNRLVDYLFESYPTTKRRFDEISIPFLHTISHGIELGLKENINFFMEYAQTVSLTNFERLVDLEKSHELDKLADEFKIYYYRLHKQLGLDKDEKLEFTKYYDFLIDLIEILDRSAETYRYATKIDKDGNILKASIDRQKKIDFLQVKVLYEKVNILLIGAPNSIGRFTDFIDYQRANPKYSGGKGFLYCQRLHYTDWFHKQLIIDLDEKFTKVKDNLWFDPDTRENYEIQILKDDMYIIAVDPRTR</sequence>
<dbReference type="RefSeq" id="WP_254526857.1">
    <property type="nucleotide sequence ID" value="NZ_JACAGK010000088.1"/>
</dbReference>
<accession>A0ABT7NT84</accession>
<protein>
    <submittedName>
        <fullName evidence="1">Uncharacterized protein</fullName>
    </submittedName>
</protein>
<name>A0ABT7NT84_9SPHI</name>
<keyword evidence="2" id="KW-1185">Reference proteome</keyword>
<evidence type="ECO:0000313" key="1">
    <source>
        <dbReference type="EMBL" id="MDM1050356.1"/>
    </source>
</evidence>
<evidence type="ECO:0000313" key="2">
    <source>
        <dbReference type="Proteomes" id="UP001170954"/>
    </source>
</evidence>
<gene>
    <name evidence="1" type="ORF">HX018_19135</name>
</gene>
<dbReference type="Proteomes" id="UP001170954">
    <property type="component" value="Unassembled WGS sequence"/>
</dbReference>
<comment type="caution">
    <text evidence="1">The sequence shown here is derived from an EMBL/GenBank/DDBJ whole genome shotgun (WGS) entry which is preliminary data.</text>
</comment>
<reference evidence="1" key="2">
    <citation type="journal article" date="2022" name="Sci. Total Environ.">
        <title>Prevalence, transmission, and molecular epidemiology of tet(X)-positive bacteria among humans, animals, and environmental niches in China: An epidemiological, and genomic-based study.</title>
        <authorList>
            <person name="Dong N."/>
            <person name="Zeng Y."/>
            <person name="Cai C."/>
            <person name="Sun C."/>
            <person name="Lu J."/>
            <person name="Liu C."/>
            <person name="Zhou H."/>
            <person name="Sun Q."/>
            <person name="Shu L."/>
            <person name="Wang H."/>
            <person name="Wang Y."/>
            <person name="Wang S."/>
            <person name="Wu C."/>
            <person name="Chan E.W."/>
            <person name="Chen G."/>
            <person name="Shen Z."/>
            <person name="Chen S."/>
            <person name="Zhang R."/>
        </authorList>
    </citation>
    <scope>NUCLEOTIDE SEQUENCE</scope>
    <source>
        <strain evidence="1">R1692</strain>
    </source>
</reference>
<reference evidence="1" key="1">
    <citation type="submission" date="2020-06" db="EMBL/GenBank/DDBJ databases">
        <authorList>
            <person name="Dong N."/>
        </authorList>
    </citation>
    <scope>NUCLEOTIDE SEQUENCE</scope>
    <source>
        <strain evidence="1">R1692</strain>
    </source>
</reference>
<dbReference type="EMBL" id="JACAGK010000088">
    <property type="protein sequence ID" value="MDM1050356.1"/>
    <property type="molecule type" value="Genomic_DNA"/>
</dbReference>
<proteinExistence type="predicted"/>
<organism evidence="1 2">
    <name type="scientific">Sphingobacterium hotanense</name>
    <dbReference type="NCBI Taxonomy" id="649196"/>
    <lineage>
        <taxon>Bacteria</taxon>
        <taxon>Pseudomonadati</taxon>
        <taxon>Bacteroidota</taxon>
        <taxon>Sphingobacteriia</taxon>
        <taxon>Sphingobacteriales</taxon>
        <taxon>Sphingobacteriaceae</taxon>
        <taxon>Sphingobacterium</taxon>
    </lineage>
</organism>